<keyword evidence="12" id="KW-0443">Lipid metabolism</keyword>
<dbReference type="EC" id="3.1.1.4" evidence="12"/>
<evidence type="ECO:0000256" key="2">
    <source>
        <dbReference type="ARBA" id="ARBA00007056"/>
    </source>
</evidence>
<dbReference type="GO" id="GO:0005576">
    <property type="term" value="C:extracellular region"/>
    <property type="evidence" value="ECO:0007669"/>
    <property type="project" value="UniProtKB-SubCell"/>
</dbReference>
<evidence type="ECO:0000256" key="11">
    <source>
        <dbReference type="RuleBase" id="RU003654"/>
    </source>
</evidence>
<evidence type="ECO:0000256" key="8">
    <source>
        <dbReference type="PIRSR" id="PIRSR601211-1"/>
    </source>
</evidence>
<dbReference type="InterPro" id="IPR033113">
    <property type="entry name" value="PLA2_histidine"/>
</dbReference>
<keyword evidence="4 9" id="KW-0106">Calcium</keyword>
<evidence type="ECO:0000256" key="5">
    <source>
        <dbReference type="ARBA" id="ARBA00023157"/>
    </source>
</evidence>
<evidence type="ECO:0000256" key="1">
    <source>
        <dbReference type="ARBA" id="ARBA00004613"/>
    </source>
</evidence>
<comment type="subcellular location">
    <subcellularLocation>
        <location evidence="1 12">Secreted</location>
    </subcellularLocation>
</comment>
<feature type="domain" description="Phospholipase A2-like central" evidence="13">
    <location>
        <begin position="62"/>
        <end position="177"/>
    </location>
</feature>
<feature type="disulfide bond" evidence="10">
    <location>
        <begin position="103"/>
        <end position="158"/>
    </location>
</feature>
<dbReference type="FunFam" id="1.20.90.10:FF:000001">
    <property type="entry name" value="Basic phospholipase A2 homolog"/>
    <property type="match status" value="1"/>
</dbReference>
<feature type="disulfide bond" evidence="10">
    <location>
        <begin position="109"/>
        <end position="183"/>
    </location>
</feature>
<feature type="chain" id="PRO_5043109366" description="Phospholipase A2" evidence="12">
    <location>
        <begin position="22"/>
        <end position="184"/>
    </location>
</feature>
<comment type="cofactor">
    <cofactor evidence="9">
        <name>Ca(2+)</name>
        <dbReference type="ChEBI" id="CHEBI:29108"/>
    </cofactor>
    <text evidence="9">Binds 1 Ca(2+) ion per subunit.</text>
</comment>
<name>A0AAW0HF58_MYOGA</name>
<keyword evidence="12" id="KW-0378">Hydrolase</keyword>
<keyword evidence="3 12" id="KW-0964">Secreted</keyword>
<dbReference type="EMBL" id="JBBHLL010000506">
    <property type="protein sequence ID" value="KAK7801394.1"/>
    <property type="molecule type" value="Genomic_DNA"/>
</dbReference>
<dbReference type="SMART" id="SM00085">
    <property type="entry name" value="PA2c"/>
    <property type="match status" value="1"/>
</dbReference>
<evidence type="ECO:0000256" key="3">
    <source>
        <dbReference type="ARBA" id="ARBA00022525"/>
    </source>
</evidence>
<feature type="binding site" evidence="9">
    <location>
        <position position="89"/>
    </location>
    <ligand>
        <name>Ca(2+)</name>
        <dbReference type="ChEBI" id="CHEBI:29108"/>
    </ligand>
</feature>
<dbReference type="CDD" id="cd00125">
    <property type="entry name" value="PLA2c"/>
    <property type="match status" value="1"/>
</dbReference>
<dbReference type="Proteomes" id="UP001488838">
    <property type="component" value="Unassembled WGS sequence"/>
</dbReference>
<comment type="catalytic activity">
    <reaction evidence="12">
        <text>a 1,2-diacyl-sn-glycero-3-phosphocholine + H2O = a 1-acyl-sn-glycero-3-phosphocholine + a fatty acid + H(+)</text>
        <dbReference type="Rhea" id="RHEA:15801"/>
        <dbReference type="ChEBI" id="CHEBI:15377"/>
        <dbReference type="ChEBI" id="CHEBI:15378"/>
        <dbReference type="ChEBI" id="CHEBI:28868"/>
        <dbReference type="ChEBI" id="CHEBI:57643"/>
        <dbReference type="ChEBI" id="CHEBI:58168"/>
        <dbReference type="EC" id="3.1.1.4"/>
    </reaction>
</comment>
<dbReference type="InterPro" id="IPR016090">
    <property type="entry name" value="PLA2-like_dom"/>
</dbReference>
<feature type="binding site" evidence="9">
    <location>
        <position position="87"/>
    </location>
    <ligand>
        <name>Ca(2+)</name>
        <dbReference type="ChEBI" id="CHEBI:29108"/>
    </ligand>
</feature>
<protein>
    <recommendedName>
        <fullName evidence="12">Phospholipase A2</fullName>
        <ecNumber evidence="12">3.1.1.4</ecNumber>
    </recommendedName>
</protein>
<dbReference type="GO" id="GO:0006644">
    <property type="term" value="P:phospholipid metabolic process"/>
    <property type="evidence" value="ECO:0007669"/>
    <property type="project" value="InterPro"/>
</dbReference>
<feature type="disulfide bond" evidence="10">
    <location>
        <begin position="137"/>
        <end position="149"/>
    </location>
</feature>
<dbReference type="InterPro" id="IPR033112">
    <property type="entry name" value="PLA2_Asp_AS"/>
</dbReference>
<keyword evidence="9" id="KW-0479">Metal-binding</keyword>
<reference evidence="14 15" key="1">
    <citation type="journal article" date="2023" name="bioRxiv">
        <title>Conserved and derived expression patterns and positive selection on dental genes reveal complex evolutionary context of ever-growing rodent molars.</title>
        <authorList>
            <person name="Calamari Z.T."/>
            <person name="Song A."/>
            <person name="Cohen E."/>
            <person name="Akter M."/>
            <person name="Roy R.D."/>
            <person name="Hallikas O."/>
            <person name="Christensen M.M."/>
            <person name="Li P."/>
            <person name="Marangoni P."/>
            <person name="Jernvall J."/>
            <person name="Klein O.D."/>
        </authorList>
    </citation>
    <scope>NUCLEOTIDE SEQUENCE [LARGE SCALE GENOMIC DNA]</scope>
    <source>
        <strain evidence="14">V071</strain>
    </source>
</reference>
<evidence type="ECO:0000256" key="10">
    <source>
        <dbReference type="PIRSR" id="PIRSR601211-3"/>
    </source>
</evidence>
<feature type="disulfide bond" evidence="10">
    <location>
        <begin position="119"/>
        <end position="144"/>
    </location>
</feature>
<dbReference type="PRINTS" id="PR00389">
    <property type="entry name" value="PHPHLIPASEA2"/>
</dbReference>
<comment type="similarity">
    <text evidence="2 11">Belongs to the phospholipase A2 family.</text>
</comment>
<evidence type="ECO:0000256" key="7">
    <source>
        <dbReference type="ARBA" id="ARBA00049039"/>
    </source>
</evidence>
<dbReference type="InterPro" id="IPR036444">
    <property type="entry name" value="PLipase_A2_dom_sf"/>
</dbReference>
<comment type="caution">
    <text evidence="14">The sequence shown here is derived from an EMBL/GenBank/DDBJ whole genome shotgun (WGS) entry which is preliminary data.</text>
</comment>
<dbReference type="InterPro" id="IPR001211">
    <property type="entry name" value="PLA2"/>
</dbReference>
<keyword evidence="15" id="KW-1185">Reference proteome</keyword>
<feature type="disulfide bond" evidence="10">
    <location>
        <begin position="88"/>
        <end position="104"/>
    </location>
</feature>
<keyword evidence="12" id="KW-0732">Signal</keyword>
<sequence length="184" mass="20295">MLLLLLLLLLLLGPGPRVSEATAVLSSSLELPTPGPEPSELAITSLAYGVRATRRSHVYKRGLLELAGTLDCVGPRSPMAYMNYGCYCGLGGHGEPRDAIDWCCQHHDCCYSQAQEAGCSPKIDRYVWKCIDHRIHCGPAENKCQEVLCKCDEELAYCLAGTEYHLKYLFYPSLLCGKDSPKCH</sequence>
<dbReference type="GO" id="GO:0047498">
    <property type="term" value="F:calcium-dependent phospholipase A2 activity"/>
    <property type="evidence" value="ECO:0007669"/>
    <property type="project" value="TreeGrafter"/>
</dbReference>
<evidence type="ECO:0000259" key="13">
    <source>
        <dbReference type="SMART" id="SM00085"/>
    </source>
</evidence>
<accession>A0AAW0HF58</accession>
<dbReference type="PROSITE" id="PS00118">
    <property type="entry name" value="PA2_HIS"/>
    <property type="match status" value="1"/>
</dbReference>
<comment type="catalytic activity">
    <reaction evidence="6">
        <text>1-hexadecanoyl-2-(9Z-octadecenoyl)-sn-glycero-3-phosphocholine + H2O = 1-hexadecanoyl-sn-glycero-3-phosphocholine + (9Z)-octadecenoate + H(+)</text>
        <dbReference type="Rhea" id="RHEA:38779"/>
        <dbReference type="ChEBI" id="CHEBI:15377"/>
        <dbReference type="ChEBI" id="CHEBI:15378"/>
        <dbReference type="ChEBI" id="CHEBI:30823"/>
        <dbReference type="ChEBI" id="CHEBI:72998"/>
        <dbReference type="ChEBI" id="CHEBI:73001"/>
    </reaction>
    <physiologicalReaction direction="left-to-right" evidence="6">
        <dbReference type="Rhea" id="RHEA:38780"/>
    </physiologicalReaction>
</comment>
<dbReference type="PANTHER" id="PTHR11716:SF4">
    <property type="entry name" value="GROUP 10 SECRETORY PHOSPHOLIPASE A2"/>
    <property type="match status" value="1"/>
</dbReference>
<dbReference type="GO" id="GO:0050482">
    <property type="term" value="P:arachidonate secretion"/>
    <property type="evidence" value="ECO:0007669"/>
    <property type="project" value="InterPro"/>
</dbReference>
<organism evidence="14 15">
    <name type="scientific">Myodes glareolus</name>
    <name type="common">Bank vole</name>
    <name type="synonym">Clethrionomys glareolus</name>
    <dbReference type="NCBI Taxonomy" id="447135"/>
    <lineage>
        <taxon>Eukaryota</taxon>
        <taxon>Metazoa</taxon>
        <taxon>Chordata</taxon>
        <taxon>Craniata</taxon>
        <taxon>Vertebrata</taxon>
        <taxon>Euteleostomi</taxon>
        <taxon>Mammalia</taxon>
        <taxon>Eutheria</taxon>
        <taxon>Euarchontoglires</taxon>
        <taxon>Glires</taxon>
        <taxon>Rodentia</taxon>
        <taxon>Myomorpha</taxon>
        <taxon>Muroidea</taxon>
        <taxon>Cricetidae</taxon>
        <taxon>Arvicolinae</taxon>
        <taxon>Myodes</taxon>
    </lineage>
</organism>
<evidence type="ECO:0000256" key="12">
    <source>
        <dbReference type="RuleBase" id="RU361236"/>
    </source>
</evidence>
<proteinExistence type="inferred from homology"/>
<dbReference type="PANTHER" id="PTHR11716">
    <property type="entry name" value="PHOSPHOLIPASE A2 FAMILY MEMBER"/>
    <property type="match status" value="1"/>
</dbReference>
<dbReference type="GO" id="GO:0005543">
    <property type="term" value="F:phospholipid binding"/>
    <property type="evidence" value="ECO:0007669"/>
    <property type="project" value="TreeGrafter"/>
</dbReference>
<dbReference type="Gene3D" id="1.20.90.10">
    <property type="entry name" value="Phospholipase A2 domain"/>
    <property type="match status" value="1"/>
</dbReference>
<feature type="active site" evidence="8">
    <location>
        <position position="152"/>
    </location>
</feature>
<evidence type="ECO:0000256" key="4">
    <source>
        <dbReference type="ARBA" id="ARBA00022837"/>
    </source>
</evidence>
<evidence type="ECO:0000256" key="9">
    <source>
        <dbReference type="PIRSR" id="PIRSR601211-2"/>
    </source>
</evidence>
<evidence type="ECO:0000313" key="15">
    <source>
        <dbReference type="Proteomes" id="UP001488838"/>
    </source>
</evidence>
<comment type="catalytic activity">
    <reaction evidence="7">
        <text>1-hexadecanoyl-2-(9Z,12Z-octadecadienoyl)-sn-glycero-3-phosphoethanolamine + H2O = 1-hexadecanoyl-sn-glycero-3-phosphoethanolamine + (9Z,12Z)-octadecadienoate + H(+)</text>
        <dbReference type="Rhea" id="RHEA:40815"/>
        <dbReference type="ChEBI" id="CHEBI:15377"/>
        <dbReference type="ChEBI" id="CHEBI:15378"/>
        <dbReference type="ChEBI" id="CHEBI:30245"/>
        <dbReference type="ChEBI" id="CHEBI:73004"/>
        <dbReference type="ChEBI" id="CHEBI:73008"/>
    </reaction>
    <physiologicalReaction direction="left-to-right" evidence="7">
        <dbReference type="Rhea" id="RHEA:40816"/>
    </physiologicalReaction>
</comment>
<gene>
    <name evidence="14" type="ORF">U0070_001181</name>
</gene>
<feature type="disulfide bond" evidence="10">
    <location>
        <begin position="110"/>
        <end position="151"/>
    </location>
</feature>
<dbReference type="PROSITE" id="PS00119">
    <property type="entry name" value="PA2_ASP"/>
    <property type="match status" value="1"/>
</dbReference>
<evidence type="ECO:0000256" key="6">
    <source>
        <dbReference type="ARBA" id="ARBA00048699"/>
    </source>
</evidence>
<keyword evidence="5 10" id="KW-1015">Disulfide bond</keyword>
<feature type="active site" evidence="8">
    <location>
        <position position="107"/>
    </location>
</feature>
<dbReference type="GO" id="GO:0016042">
    <property type="term" value="P:lipid catabolic process"/>
    <property type="evidence" value="ECO:0007669"/>
    <property type="project" value="InterPro"/>
</dbReference>
<feature type="disulfide bond" evidence="10">
    <location>
        <begin position="86"/>
        <end position="176"/>
    </location>
</feature>
<evidence type="ECO:0000313" key="14">
    <source>
        <dbReference type="EMBL" id="KAK7801394.1"/>
    </source>
</evidence>
<dbReference type="AlphaFoldDB" id="A0AAW0HF58"/>
<feature type="binding site" evidence="9">
    <location>
        <position position="108"/>
    </location>
    <ligand>
        <name>Ca(2+)</name>
        <dbReference type="ChEBI" id="CHEBI:29108"/>
    </ligand>
</feature>
<dbReference type="Pfam" id="PF00068">
    <property type="entry name" value="Phospholip_A2_1"/>
    <property type="match status" value="1"/>
</dbReference>
<dbReference type="SUPFAM" id="SSF48619">
    <property type="entry name" value="Phospholipase A2, PLA2"/>
    <property type="match status" value="1"/>
</dbReference>
<feature type="signal peptide" evidence="12">
    <location>
        <begin position="1"/>
        <end position="21"/>
    </location>
</feature>
<dbReference type="GO" id="GO:0005509">
    <property type="term" value="F:calcium ion binding"/>
    <property type="evidence" value="ECO:0007669"/>
    <property type="project" value="InterPro"/>
</dbReference>
<feature type="binding site" evidence="9">
    <location>
        <position position="91"/>
    </location>
    <ligand>
        <name>Ca(2+)</name>
        <dbReference type="ChEBI" id="CHEBI:29108"/>
    </ligand>
</feature>